<evidence type="ECO:0000259" key="2">
    <source>
        <dbReference type="Pfam" id="PF10988"/>
    </source>
</evidence>
<dbReference type="Proteomes" id="UP001232019">
    <property type="component" value="Chromosome"/>
</dbReference>
<dbReference type="AlphaFoldDB" id="A0AA49JCG2"/>
<keyword evidence="5" id="KW-1185">Reference proteome</keyword>
<evidence type="ECO:0000313" key="5">
    <source>
        <dbReference type="Proteomes" id="UP001244443"/>
    </source>
</evidence>
<feature type="chain" id="PRO_5044704629" evidence="1">
    <location>
        <begin position="24"/>
        <end position="245"/>
    </location>
</feature>
<feature type="domain" description="Putative auto-transporter adhesin head GIN" evidence="2">
    <location>
        <begin position="34"/>
        <end position="226"/>
    </location>
</feature>
<gene>
    <name evidence="3" type="ORF">QYS47_17035</name>
    <name evidence="4" type="ORF">QYS48_01370</name>
</gene>
<accession>A0AA49JCG2</accession>
<dbReference type="EMBL" id="CP129968">
    <property type="protein sequence ID" value="WKK79161.2"/>
    <property type="molecule type" value="Genomic_DNA"/>
</dbReference>
<name>A0AA49JCG2_9BACT</name>
<feature type="signal peptide" evidence="1">
    <location>
        <begin position="1"/>
        <end position="23"/>
    </location>
</feature>
<keyword evidence="1" id="KW-0732">Signal</keyword>
<evidence type="ECO:0000313" key="4">
    <source>
        <dbReference type="EMBL" id="WKK85771.1"/>
    </source>
</evidence>
<dbReference type="EMBL" id="CP129970">
    <property type="protein sequence ID" value="WKK85771.1"/>
    <property type="molecule type" value="Genomic_DNA"/>
</dbReference>
<evidence type="ECO:0000256" key="1">
    <source>
        <dbReference type="SAM" id="SignalP"/>
    </source>
</evidence>
<dbReference type="InterPro" id="IPR021255">
    <property type="entry name" value="DUF2807"/>
</dbReference>
<evidence type="ECO:0000313" key="3">
    <source>
        <dbReference type="EMBL" id="WKK79161.2"/>
    </source>
</evidence>
<dbReference type="PANTHER" id="PTHR39200">
    <property type="entry name" value="HYPOTHETICAL EXPORTED PROTEIN"/>
    <property type="match status" value="1"/>
</dbReference>
<sequence>MMMKKLGFSILLLLMMLSTTSYSQVNNYNINLVEFNSISVNSAYTVYVKQSNKEEIKIKAEKEIYEISEFIVKEGVLHINIKKDESKASKSIWQKIDNIKLLPTLKVYVSIKDVKSLSVNGNGKLITENSIAADDLKVLVAGPGSMDIDIKSKNLSAKLAGSGNLEISGYSNSLSVENSGSGNINAYNFEVKTAKSSLYGSGSIEINVSESLDAKIYGSGHTFVKGATKEIKSQEYGEGEVERKN</sequence>
<dbReference type="Proteomes" id="UP001244443">
    <property type="component" value="Chromosome"/>
</dbReference>
<organism evidence="3">
    <name type="scientific">Marivirga arenosa</name>
    <dbReference type="NCBI Taxonomy" id="3059076"/>
    <lineage>
        <taxon>Bacteria</taxon>
        <taxon>Pseudomonadati</taxon>
        <taxon>Bacteroidota</taxon>
        <taxon>Cytophagia</taxon>
        <taxon>Cytophagales</taxon>
        <taxon>Marivirgaceae</taxon>
        <taxon>Marivirga</taxon>
    </lineage>
</organism>
<dbReference type="Pfam" id="PF10988">
    <property type="entry name" value="DUF2807"/>
    <property type="match status" value="1"/>
</dbReference>
<protein>
    <submittedName>
        <fullName evidence="3">Head GIN domain-containing protein</fullName>
    </submittedName>
</protein>
<dbReference type="KEGG" id="marp:QYS47_17035"/>
<reference evidence="3 5" key="1">
    <citation type="submission" date="2023-08" db="EMBL/GenBank/DDBJ databases">
        <title>Comparative genomics and taxonomic characterization of three novel marine species of genus Marivirga.</title>
        <authorList>
            <person name="Muhammad N."/>
            <person name="Kim S.-G."/>
        </authorList>
    </citation>
    <scope>NUCLEOTIDE SEQUENCE</scope>
    <source>
        <strain evidence="4 5">ABR2-2</strain>
        <strain evidence="3">BKB1-2</strain>
    </source>
</reference>
<accession>A0AA49GFY6</accession>
<dbReference type="PANTHER" id="PTHR39200:SF1">
    <property type="entry name" value="AUTO-TRANSPORTER ADHESIN HEAD GIN DOMAIN-CONTAINING PROTEIN-RELATED"/>
    <property type="match status" value="1"/>
</dbReference>
<dbReference type="Gene3D" id="2.160.20.120">
    <property type="match status" value="1"/>
</dbReference>
<dbReference type="RefSeq" id="WP_302102144.1">
    <property type="nucleotide sequence ID" value="NZ_CP129968.2"/>
</dbReference>
<proteinExistence type="predicted"/>